<evidence type="ECO:0000256" key="1">
    <source>
        <dbReference type="ARBA" id="ARBA00023157"/>
    </source>
</evidence>
<sequence>MILYFFFLQRDLVCEECQFAAQELKHAIEDEQSQKRVKRFISEEVCSRLGKLQGKCDLLLEEFMPELIEELDKLLQNTKTVCFQ</sequence>
<dbReference type="OrthoDB" id="69496at2759"/>
<proteinExistence type="predicted"/>
<dbReference type="PROSITE" id="PS50015">
    <property type="entry name" value="SAP_B"/>
    <property type="match status" value="1"/>
</dbReference>
<dbReference type="Gene3D" id="1.10.225.10">
    <property type="entry name" value="Saposin-like"/>
    <property type="match status" value="1"/>
</dbReference>
<dbReference type="EMBL" id="UYRT01028462">
    <property type="protein sequence ID" value="VDK67731.1"/>
    <property type="molecule type" value="Genomic_DNA"/>
</dbReference>
<keyword evidence="1" id="KW-1015">Disulfide bond</keyword>
<dbReference type="WBParaSite" id="GPUH_0000907001-mRNA-1">
    <property type="protein sequence ID" value="GPUH_0000907001-mRNA-1"/>
    <property type="gene ID" value="GPUH_0000907001"/>
</dbReference>
<protein>
    <submittedName>
        <fullName evidence="5">Saposin B-type domain-containing protein</fullName>
    </submittedName>
</protein>
<evidence type="ECO:0000313" key="3">
    <source>
        <dbReference type="EMBL" id="VDK67731.1"/>
    </source>
</evidence>
<evidence type="ECO:0000259" key="2">
    <source>
        <dbReference type="PROSITE" id="PS50015"/>
    </source>
</evidence>
<accession>A0A183DK19</accession>
<keyword evidence="4" id="KW-1185">Reference proteome</keyword>
<dbReference type="SUPFAM" id="SSF47862">
    <property type="entry name" value="Saposin"/>
    <property type="match status" value="1"/>
</dbReference>
<name>A0A183DK19_9BILA</name>
<dbReference type="Proteomes" id="UP000271098">
    <property type="component" value="Unassembled WGS sequence"/>
</dbReference>
<gene>
    <name evidence="3" type="ORF">GPUH_LOCUS9062</name>
</gene>
<dbReference type="SMART" id="SM00741">
    <property type="entry name" value="SapB"/>
    <property type="match status" value="1"/>
</dbReference>
<dbReference type="AlphaFoldDB" id="A0A183DK19"/>
<organism evidence="5">
    <name type="scientific">Gongylonema pulchrum</name>
    <dbReference type="NCBI Taxonomy" id="637853"/>
    <lineage>
        <taxon>Eukaryota</taxon>
        <taxon>Metazoa</taxon>
        <taxon>Ecdysozoa</taxon>
        <taxon>Nematoda</taxon>
        <taxon>Chromadorea</taxon>
        <taxon>Rhabditida</taxon>
        <taxon>Spirurina</taxon>
        <taxon>Spiruromorpha</taxon>
        <taxon>Spiruroidea</taxon>
        <taxon>Gongylonematidae</taxon>
        <taxon>Gongylonema</taxon>
    </lineage>
</organism>
<feature type="domain" description="Saposin B-type" evidence="2">
    <location>
        <begin position="10"/>
        <end position="84"/>
    </location>
</feature>
<reference evidence="5" key="1">
    <citation type="submission" date="2016-06" db="UniProtKB">
        <authorList>
            <consortium name="WormBaseParasite"/>
        </authorList>
    </citation>
    <scope>IDENTIFICATION</scope>
</reference>
<dbReference type="InterPro" id="IPR011001">
    <property type="entry name" value="Saposin-like"/>
</dbReference>
<evidence type="ECO:0000313" key="5">
    <source>
        <dbReference type="WBParaSite" id="GPUH_0000907001-mRNA-1"/>
    </source>
</evidence>
<reference evidence="3 4" key="2">
    <citation type="submission" date="2018-11" db="EMBL/GenBank/DDBJ databases">
        <authorList>
            <consortium name="Pathogen Informatics"/>
        </authorList>
    </citation>
    <scope>NUCLEOTIDE SEQUENCE [LARGE SCALE GENOMIC DNA]</scope>
</reference>
<evidence type="ECO:0000313" key="4">
    <source>
        <dbReference type="Proteomes" id="UP000271098"/>
    </source>
</evidence>
<dbReference type="InterPro" id="IPR008139">
    <property type="entry name" value="SaposinB_dom"/>
</dbReference>